<dbReference type="HAMAP" id="MF_00634">
    <property type="entry name" value="UPF0235"/>
    <property type="match status" value="1"/>
</dbReference>
<dbReference type="SMART" id="SM01152">
    <property type="entry name" value="DUF167"/>
    <property type="match status" value="1"/>
</dbReference>
<accession>A0A381NUS0</accession>
<comment type="similarity">
    <text evidence="1">Belongs to the UPF0235 family.</text>
</comment>
<dbReference type="SUPFAM" id="SSF69786">
    <property type="entry name" value="YggU-like"/>
    <property type="match status" value="1"/>
</dbReference>
<dbReference type="Gene3D" id="3.30.1200.10">
    <property type="entry name" value="YggU-like"/>
    <property type="match status" value="1"/>
</dbReference>
<dbReference type="NCBIfam" id="TIGR00251">
    <property type="entry name" value="DUF167 family protein"/>
    <property type="match status" value="1"/>
</dbReference>
<dbReference type="AlphaFoldDB" id="A0A381NUS0"/>
<gene>
    <name evidence="2" type="ORF">METZ01_LOCUS10087</name>
</gene>
<dbReference type="EMBL" id="UINC01000550">
    <property type="protein sequence ID" value="SUZ57233.1"/>
    <property type="molecule type" value="Genomic_DNA"/>
</dbReference>
<dbReference type="InterPro" id="IPR003746">
    <property type="entry name" value="DUF167"/>
</dbReference>
<evidence type="ECO:0000256" key="1">
    <source>
        <dbReference type="ARBA" id="ARBA00010364"/>
    </source>
</evidence>
<dbReference type="PANTHER" id="PTHR13420:SF7">
    <property type="entry name" value="UPF0235 PROTEIN C15ORF40"/>
    <property type="match status" value="1"/>
</dbReference>
<proteinExistence type="inferred from homology"/>
<protein>
    <submittedName>
        <fullName evidence="2">Uncharacterized protein</fullName>
    </submittedName>
</protein>
<evidence type="ECO:0000313" key="2">
    <source>
        <dbReference type="EMBL" id="SUZ57233.1"/>
    </source>
</evidence>
<organism evidence="2">
    <name type="scientific">marine metagenome</name>
    <dbReference type="NCBI Taxonomy" id="408172"/>
    <lineage>
        <taxon>unclassified sequences</taxon>
        <taxon>metagenomes</taxon>
        <taxon>ecological metagenomes</taxon>
    </lineage>
</organism>
<reference evidence="2" key="1">
    <citation type="submission" date="2018-05" db="EMBL/GenBank/DDBJ databases">
        <authorList>
            <person name="Lanie J.A."/>
            <person name="Ng W.-L."/>
            <person name="Kazmierczak K.M."/>
            <person name="Andrzejewski T.M."/>
            <person name="Davidsen T.M."/>
            <person name="Wayne K.J."/>
            <person name="Tettelin H."/>
            <person name="Glass J.I."/>
            <person name="Rusch D."/>
            <person name="Podicherti R."/>
            <person name="Tsui H.-C.T."/>
            <person name="Winkler M.E."/>
        </authorList>
    </citation>
    <scope>NUCLEOTIDE SEQUENCE</scope>
</reference>
<dbReference type="PANTHER" id="PTHR13420">
    <property type="entry name" value="UPF0235 PROTEIN C15ORF40"/>
    <property type="match status" value="1"/>
</dbReference>
<dbReference type="GO" id="GO:0005737">
    <property type="term" value="C:cytoplasm"/>
    <property type="evidence" value="ECO:0007669"/>
    <property type="project" value="TreeGrafter"/>
</dbReference>
<sequence>MSVHSSAYFWNGDTLVLNIFLQPRASQNEWAGRHNGRIRLRVTAAPVDNQANRECVKFISKSLKTAKTNVKVIRGQTSRFKTVEIHKPDPKSWKKNLEGLDN</sequence>
<dbReference type="Pfam" id="PF02594">
    <property type="entry name" value="DUF167"/>
    <property type="match status" value="1"/>
</dbReference>
<dbReference type="InterPro" id="IPR036591">
    <property type="entry name" value="YggU-like_sf"/>
</dbReference>
<name>A0A381NUS0_9ZZZZ</name>